<dbReference type="GO" id="GO:0000224">
    <property type="term" value="F:peptide-N4-(N-acetyl-beta-glucosaminyl)asparagine amidase activity"/>
    <property type="evidence" value="ECO:0007669"/>
    <property type="project" value="TreeGrafter"/>
</dbReference>
<keyword evidence="2" id="KW-0378">Hydrolase</keyword>
<reference evidence="2" key="1">
    <citation type="journal article" date="2013" name="Environ. Microbiol.">
        <title>Microbiota from the distal guts of lean and obese adolescents exhibit partial functional redundancy besides clear differences in community structure.</title>
        <authorList>
            <person name="Ferrer M."/>
            <person name="Ruiz A."/>
            <person name="Lanza F."/>
            <person name="Haange S.B."/>
            <person name="Oberbach A."/>
            <person name="Till H."/>
            <person name="Bargiela R."/>
            <person name="Campoy C."/>
            <person name="Segura M.T."/>
            <person name="Richter M."/>
            <person name="von Bergen M."/>
            <person name="Seifert J."/>
            <person name="Suarez A."/>
        </authorList>
    </citation>
    <scope>NUCLEOTIDE SEQUENCE</scope>
</reference>
<evidence type="ECO:0000259" key="1">
    <source>
        <dbReference type="Pfam" id="PF07971"/>
    </source>
</evidence>
<dbReference type="NCBIfam" id="TIGR01180">
    <property type="entry name" value="aman2_put"/>
    <property type="match status" value="1"/>
</dbReference>
<dbReference type="SUPFAM" id="SSF48208">
    <property type="entry name" value="Six-hairpin glycosidases"/>
    <property type="match status" value="1"/>
</dbReference>
<dbReference type="InterPro" id="IPR005887">
    <property type="entry name" value="GH92_a_mannosidase_put"/>
</dbReference>
<feature type="non-terminal residue" evidence="2">
    <location>
        <position position="1"/>
    </location>
</feature>
<dbReference type="AlphaFoldDB" id="K1T809"/>
<dbReference type="FunFam" id="3.30.2080.10:FF:000001">
    <property type="entry name" value="Alpha-1,2-mannosidase subfamily"/>
    <property type="match status" value="1"/>
</dbReference>
<dbReference type="GO" id="GO:0006516">
    <property type="term" value="P:glycoprotein catabolic process"/>
    <property type="evidence" value="ECO:0007669"/>
    <property type="project" value="TreeGrafter"/>
</dbReference>
<dbReference type="PANTHER" id="PTHR12143:SF43">
    <property type="entry name" value="PUTATIVE-RELATED"/>
    <property type="match status" value="1"/>
</dbReference>
<accession>K1T809</accession>
<dbReference type="Pfam" id="PF07971">
    <property type="entry name" value="Glyco_hydro_92"/>
    <property type="match status" value="1"/>
</dbReference>
<dbReference type="EMBL" id="AJWZ01005458">
    <property type="protein sequence ID" value="EKC62515.1"/>
    <property type="molecule type" value="Genomic_DNA"/>
</dbReference>
<dbReference type="InterPro" id="IPR050883">
    <property type="entry name" value="PNGase"/>
</dbReference>
<feature type="non-terminal residue" evidence="2">
    <location>
        <position position="241"/>
    </location>
</feature>
<dbReference type="PANTHER" id="PTHR12143">
    <property type="entry name" value="PEPTIDE N-GLYCANASE PNGASE -RELATED"/>
    <property type="match status" value="1"/>
</dbReference>
<gene>
    <name evidence="2" type="ORF">OBE_07938</name>
</gene>
<sequence>EEQQKWLTRAQNYRNLFDPETRLMRGRNEDGTFQSPFSPYKWGDAYTEGNAWHYTWSVFHDVEGLASLMGGREAFATMLDSVFVVPPIYDDSYYGARIHEITEMQVANMGNYAHGNQPAQHMIYLYNYAGQPWKAQWWAREVMDRLYMARPDGYCGDEDNGQTSAWYVFSALGFYPVCPGSDEYILGSPLFRRATIHLENGAEIEIDAPENAPENRYVGAMQLDGKAWEHNFLRWSDLRDG</sequence>
<protein>
    <submittedName>
        <fullName evidence="2">Glycoside hydrolase family 92</fullName>
    </submittedName>
</protein>
<organism evidence="2">
    <name type="scientific">human gut metagenome</name>
    <dbReference type="NCBI Taxonomy" id="408170"/>
    <lineage>
        <taxon>unclassified sequences</taxon>
        <taxon>metagenomes</taxon>
        <taxon>organismal metagenomes</taxon>
    </lineage>
</organism>
<evidence type="ECO:0000313" key="2">
    <source>
        <dbReference type="EMBL" id="EKC62515.1"/>
    </source>
</evidence>
<proteinExistence type="predicted"/>
<dbReference type="InterPro" id="IPR012939">
    <property type="entry name" value="Glyco_hydro_92"/>
</dbReference>
<dbReference type="InterPro" id="IPR008928">
    <property type="entry name" value="6-hairpin_glycosidase_sf"/>
</dbReference>
<dbReference type="GO" id="GO:0005975">
    <property type="term" value="P:carbohydrate metabolic process"/>
    <property type="evidence" value="ECO:0007669"/>
    <property type="project" value="InterPro"/>
</dbReference>
<comment type="caution">
    <text evidence="2">The sequence shown here is derived from an EMBL/GenBank/DDBJ whole genome shotgun (WGS) entry which is preliminary data.</text>
</comment>
<dbReference type="GO" id="GO:0005829">
    <property type="term" value="C:cytosol"/>
    <property type="evidence" value="ECO:0007669"/>
    <property type="project" value="TreeGrafter"/>
</dbReference>
<feature type="domain" description="Glycosyl hydrolase family 92" evidence="1">
    <location>
        <begin position="2"/>
        <end position="241"/>
    </location>
</feature>
<dbReference type="Gene3D" id="3.30.2080.10">
    <property type="entry name" value="GH92 mannosidase domain"/>
    <property type="match status" value="1"/>
</dbReference>
<name>K1T809_9ZZZZ</name>